<sequence length="220" mass="23766">MTNPTQTGTAPEPAPNSNSVSGRASYRKSIAPEGSNALAFPAPGVAGAERHRGAPIREDATEGGSHPEGQDQHACHSAHCTHTAPSKPHVQQRERLRDENKRMRQPSCRMNDDEYQLLARAAAVCHMSVASFLAHAALKAAHDLDRTAAEIAAQREVHNELFAVRRHLGHIGNNVNQVAKAANSDADVPYAEAVLGAVQRATQRVDAFIQHYLDTERRAG</sequence>
<dbReference type="InterPro" id="IPR053842">
    <property type="entry name" value="NikA-like"/>
</dbReference>
<dbReference type="Proteomes" id="UP000198614">
    <property type="component" value="Unassembled WGS sequence"/>
</dbReference>
<reference evidence="2 3" key="1">
    <citation type="submission" date="2016-10" db="EMBL/GenBank/DDBJ databases">
        <authorList>
            <person name="de Groot N.N."/>
        </authorList>
    </citation>
    <scope>NUCLEOTIDE SEQUENCE [LARGE SCALE GENOMIC DNA]</scope>
    <source>
        <strain evidence="2 3">CGMCC 4.1859</strain>
    </source>
</reference>
<name>A0A1G7JAE5_9ACTN</name>
<feature type="compositionally biased region" description="Low complexity" evidence="1">
    <location>
        <begin position="75"/>
        <end position="84"/>
    </location>
</feature>
<dbReference type="EMBL" id="FNAX01000006">
    <property type="protein sequence ID" value="SDF21910.1"/>
    <property type="molecule type" value="Genomic_DNA"/>
</dbReference>
<feature type="compositionally biased region" description="Polar residues" evidence="1">
    <location>
        <begin position="1"/>
        <end position="22"/>
    </location>
</feature>
<feature type="compositionally biased region" description="Basic and acidic residues" evidence="1">
    <location>
        <begin position="91"/>
        <end position="102"/>
    </location>
</feature>
<evidence type="ECO:0000256" key="1">
    <source>
        <dbReference type="SAM" id="MobiDB-lite"/>
    </source>
</evidence>
<organism evidence="2 3">
    <name type="scientific">Streptomyces griseoaurantiacus</name>
    <dbReference type="NCBI Taxonomy" id="68213"/>
    <lineage>
        <taxon>Bacteria</taxon>
        <taxon>Bacillati</taxon>
        <taxon>Actinomycetota</taxon>
        <taxon>Actinomycetes</taxon>
        <taxon>Kitasatosporales</taxon>
        <taxon>Streptomycetaceae</taxon>
        <taxon>Streptomyces</taxon>
        <taxon>Streptomyces aurantiacus group</taxon>
    </lineage>
</organism>
<proteinExistence type="predicted"/>
<protein>
    <submittedName>
        <fullName evidence="2">Uncharacterized protein</fullName>
    </submittedName>
</protein>
<dbReference type="AlphaFoldDB" id="A0A1G7JAE5"/>
<gene>
    <name evidence="2" type="ORF">SAMN05216260_106352</name>
</gene>
<feature type="region of interest" description="Disordered" evidence="1">
    <location>
        <begin position="1"/>
        <end position="107"/>
    </location>
</feature>
<accession>A0A1G7JAE5</accession>
<evidence type="ECO:0000313" key="2">
    <source>
        <dbReference type="EMBL" id="SDF21910.1"/>
    </source>
</evidence>
<dbReference type="Pfam" id="PF21983">
    <property type="entry name" value="NikA-like"/>
    <property type="match status" value="1"/>
</dbReference>
<feature type="compositionally biased region" description="Basic and acidic residues" evidence="1">
    <location>
        <begin position="48"/>
        <end position="60"/>
    </location>
</feature>
<evidence type="ECO:0000313" key="3">
    <source>
        <dbReference type="Proteomes" id="UP000198614"/>
    </source>
</evidence>